<dbReference type="InterPro" id="IPR033858">
    <property type="entry name" value="MPN_RPN7_8"/>
</dbReference>
<dbReference type="OrthoDB" id="10256771at2759"/>
<comment type="caution">
    <text evidence="4">The sequence shown here is derived from an EMBL/GenBank/DDBJ whole genome shotgun (WGS) entry which is preliminary data.</text>
</comment>
<dbReference type="Gene3D" id="3.40.140.10">
    <property type="entry name" value="Cytidine Deaminase, domain 2"/>
    <property type="match status" value="1"/>
</dbReference>
<dbReference type="PANTHER" id="PTHR10540:SF7">
    <property type="entry name" value="26S PROTEASOME NON-ATPASE REGULATORY SUBUNIT 7"/>
    <property type="match status" value="1"/>
</dbReference>
<keyword evidence="5" id="KW-1185">Reference proteome</keyword>
<dbReference type="Proteomes" id="UP000326396">
    <property type="component" value="Linkage Group LG12"/>
</dbReference>
<gene>
    <name evidence="4" type="ORF">E3N88_08496</name>
</gene>
<dbReference type="Pfam" id="PF13012">
    <property type="entry name" value="MitMem_reg"/>
    <property type="match status" value="1"/>
</dbReference>
<name>A0A5N6PGD3_9ASTR</name>
<protein>
    <recommendedName>
        <fullName evidence="3">MPN domain-containing protein</fullName>
    </recommendedName>
</protein>
<organism evidence="4 5">
    <name type="scientific">Mikania micrantha</name>
    <name type="common">bitter vine</name>
    <dbReference type="NCBI Taxonomy" id="192012"/>
    <lineage>
        <taxon>Eukaryota</taxon>
        <taxon>Viridiplantae</taxon>
        <taxon>Streptophyta</taxon>
        <taxon>Embryophyta</taxon>
        <taxon>Tracheophyta</taxon>
        <taxon>Spermatophyta</taxon>
        <taxon>Magnoliopsida</taxon>
        <taxon>eudicotyledons</taxon>
        <taxon>Gunneridae</taxon>
        <taxon>Pentapetalae</taxon>
        <taxon>asterids</taxon>
        <taxon>campanulids</taxon>
        <taxon>Asterales</taxon>
        <taxon>Asteraceae</taxon>
        <taxon>Asteroideae</taxon>
        <taxon>Heliantheae alliance</taxon>
        <taxon>Eupatorieae</taxon>
        <taxon>Mikania</taxon>
    </lineage>
</organism>
<evidence type="ECO:0000256" key="1">
    <source>
        <dbReference type="ARBA" id="ARBA00008568"/>
    </source>
</evidence>
<comment type="similarity">
    <text evidence="1">Belongs to the peptidase M67A family.</text>
</comment>
<feature type="domain" description="MPN" evidence="3">
    <location>
        <begin position="17"/>
        <end position="151"/>
    </location>
</feature>
<dbReference type="CDD" id="cd08062">
    <property type="entry name" value="MPN_RPN7_8"/>
    <property type="match status" value="1"/>
</dbReference>
<evidence type="ECO:0000259" key="3">
    <source>
        <dbReference type="PROSITE" id="PS50249"/>
    </source>
</evidence>
<sequence>MDEFTSQQLPVQSIENVVVHPLVLLSVVDHYNRVSKNTRKRVIGALLGSSSEGTVDVTDSFAVPFTEDENEPDLWSLDDTYIDYMLSMLARINEKEDIVGWYSTGPELHENDLGIHCLFKEFVSDSVLVIIDMQPKEFGMPTKAYCDIAKVKKNITEIDQRVFVHVPSEIAADELEEIGVKHLFRNVMDTTIDTLETKVTGRLAALKGLEARLKEILEYLDLVIDDKLPLNHEILNNLQDVFNLLPNLIVPDLLKAFAVKTNDQMHVIYLSSLIRSVIALHNMIINKEHEKAEDAAGS</sequence>
<evidence type="ECO:0000313" key="4">
    <source>
        <dbReference type="EMBL" id="KAD6453790.1"/>
    </source>
</evidence>
<dbReference type="AlphaFoldDB" id="A0A5N6PGD3"/>
<dbReference type="InterPro" id="IPR024969">
    <property type="entry name" value="EIF3F/CSN6-like_C"/>
</dbReference>
<dbReference type="EMBL" id="SZYD01000004">
    <property type="protein sequence ID" value="KAD6453790.1"/>
    <property type="molecule type" value="Genomic_DNA"/>
</dbReference>
<keyword evidence="2" id="KW-0647">Proteasome</keyword>
<dbReference type="InterPro" id="IPR037518">
    <property type="entry name" value="MPN"/>
</dbReference>
<dbReference type="SMART" id="SM00232">
    <property type="entry name" value="JAB_MPN"/>
    <property type="match status" value="1"/>
</dbReference>
<dbReference type="GO" id="GO:0008237">
    <property type="term" value="F:metallopeptidase activity"/>
    <property type="evidence" value="ECO:0007669"/>
    <property type="project" value="InterPro"/>
</dbReference>
<dbReference type="GO" id="GO:0043161">
    <property type="term" value="P:proteasome-mediated ubiquitin-dependent protein catabolic process"/>
    <property type="evidence" value="ECO:0007669"/>
    <property type="project" value="TreeGrafter"/>
</dbReference>
<dbReference type="GO" id="GO:0005838">
    <property type="term" value="C:proteasome regulatory particle"/>
    <property type="evidence" value="ECO:0007669"/>
    <property type="project" value="InterPro"/>
</dbReference>
<evidence type="ECO:0000256" key="2">
    <source>
        <dbReference type="ARBA" id="ARBA00022942"/>
    </source>
</evidence>
<dbReference type="Pfam" id="PF01398">
    <property type="entry name" value="JAB"/>
    <property type="match status" value="1"/>
</dbReference>
<reference evidence="4 5" key="1">
    <citation type="submission" date="2019-05" db="EMBL/GenBank/DDBJ databases">
        <title>Mikania micrantha, genome provides insights into the molecular mechanism of rapid growth.</title>
        <authorList>
            <person name="Liu B."/>
        </authorList>
    </citation>
    <scope>NUCLEOTIDE SEQUENCE [LARGE SCALE GENOMIC DNA]</scope>
    <source>
        <strain evidence="4">NLD-2019</strain>
        <tissue evidence="4">Leaf</tissue>
    </source>
</reference>
<dbReference type="InterPro" id="IPR000555">
    <property type="entry name" value="JAMM/MPN+_dom"/>
</dbReference>
<accession>A0A5N6PGD3</accession>
<dbReference type="PANTHER" id="PTHR10540">
    <property type="entry name" value="EUKARYOTIC TRANSLATION INITIATION FACTOR 3 SUBUNIT F-RELATED"/>
    <property type="match status" value="1"/>
</dbReference>
<proteinExistence type="inferred from homology"/>
<evidence type="ECO:0000313" key="5">
    <source>
        <dbReference type="Proteomes" id="UP000326396"/>
    </source>
</evidence>
<dbReference type="PROSITE" id="PS50249">
    <property type="entry name" value="MPN"/>
    <property type="match status" value="1"/>
</dbReference>